<evidence type="ECO:0000313" key="12">
    <source>
        <dbReference type="EMBL" id="AXK37979.1"/>
    </source>
</evidence>
<dbReference type="InterPro" id="IPR014001">
    <property type="entry name" value="Helicase_ATP-bd"/>
</dbReference>
<comment type="subunit">
    <text evidence="10">The type I restriction/modification system is composed of three polypeptides R, M and S.</text>
</comment>
<keyword evidence="7 10" id="KW-0378">Hydrolase</keyword>
<accession>A0A345Y227</accession>
<evidence type="ECO:0000256" key="7">
    <source>
        <dbReference type="ARBA" id="ARBA00022801"/>
    </source>
</evidence>
<dbReference type="CDD" id="cd18030">
    <property type="entry name" value="DEXHc_RE_I_HsdR"/>
    <property type="match status" value="1"/>
</dbReference>
<dbReference type="Gene3D" id="3.40.50.300">
    <property type="entry name" value="P-loop containing nucleotide triphosphate hydrolases"/>
    <property type="match status" value="3"/>
</dbReference>
<comment type="catalytic activity">
    <reaction evidence="1 10">
        <text>Endonucleolytic cleavage of DNA to give random double-stranded fragments with terminal 5'-phosphates, ATP is simultaneously hydrolyzed.</text>
        <dbReference type="EC" id="3.1.21.3"/>
    </reaction>
</comment>
<dbReference type="InterPro" id="IPR027417">
    <property type="entry name" value="P-loop_NTPase"/>
</dbReference>
<keyword evidence="5 10" id="KW-0680">Restriction system</keyword>
<keyword evidence="6 12" id="KW-0255">Endonuclease</keyword>
<dbReference type="CDD" id="cd18800">
    <property type="entry name" value="SF2_C_EcoR124I-like"/>
    <property type="match status" value="1"/>
</dbReference>
<evidence type="ECO:0000256" key="2">
    <source>
        <dbReference type="ARBA" id="ARBA00008598"/>
    </source>
</evidence>
<reference evidence="12 13" key="1">
    <citation type="submission" date="2018-07" db="EMBL/GenBank/DDBJ databases">
        <title>Crenobacter cavernae sp. nov., isolated from a karst cave.</title>
        <authorList>
            <person name="Zhu H."/>
        </authorList>
    </citation>
    <scope>NUCLEOTIDE SEQUENCE [LARGE SCALE GENOMIC DNA]</scope>
    <source>
        <strain evidence="12 13">K1W11S-77</strain>
    </source>
</reference>
<dbReference type="SUPFAM" id="SSF52540">
    <property type="entry name" value="P-loop containing nucleoside triphosphate hydrolases"/>
    <property type="match status" value="2"/>
</dbReference>
<evidence type="ECO:0000256" key="3">
    <source>
        <dbReference type="ARBA" id="ARBA00022722"/>
    </source>
</evidence>
<dbReference type="PROSITE" id="PS51192">
    <property type="entry name" value="HELICASE_ATP_BIND_1"/>
    <property type="match status" value="1"/>
</dbReference>
<evidence type="ECO:0000256" key="8">
    <source>
        <dbReference type="ARBA" id="ARBA00022840"/>
    </source>
</evidence>
<dbReference type="GO" id="GO:0009035">
    <property type="term" value="F:type I site-specific deoxyribonuclease activity"/>
    <property type="evidence" value="ECO:0007669"/>
    <property type="project" value="UniProtKB-EC"/>
</dbReference>
<evidence type="ECO:0000256" key="1">
    <source>
        <dbReference type="ARBA" id="ARBA00000851"/>
    </source>
</evidence>
<evidence type="ECO:0000256" key="10">
    <source>
        <dbReference type="RuleBase" id="RU364115"/>
    </source>
</evidence>
<evidence type="ECO:0000256" key="9">
    <source>
        <dbReference type="ARBA" id="ARBA00023125"/>
    </source>
</evidence>
<proteinExistence type="inferred from homology"/>
<dbReference type="GO" id="GO:0005524">
    <property type="term" value="F:ATP binding"/>
    <property type="evidence" value="ECO:0007669"/>
    <property type="project" value="UniProtKB-KW"/>
</dbReference>
<dbReference type="Pfam" id="PF22679">
    <property type="entry name" value="T1R_D3-like"/>
    <property type="match status" value="1"/>
</dbReference>
<organism evidence="12 13">
    <name type="scientific">Crenobacter cavernae</name>
    <dbReference type="NCBI Taxonomy" id="2290923"/>
    <lineage>
        <taxon>Bacteria</taxon>
        <taxon>Pseudomonadati</taxon>
        <taxon>Pseudomonadota</taxon>
        <taxon>Betaproteobacteria</taxon>
        <taxon>Neisseriales</taxon>
        <taxon>Neisseriaceae</taxon>
        <taxon>Crenobacter</taxon>
    </lineage>
</organism>
<dbReference type="EMBL" id="CP031337">
    <property type="protein sequence ID" value="AXK37979.1"/>
    <property type="molecule type" value="Genomic_DNA"/>
</dbReference>
<dbReference type="NCBIfam" id="TIGR00348">
    <property type="entry name" value="hsdR"/>
    <property type="match status" value="1"/>
</dbReference>
<evidence type="ECO:0000256" key="6">
    <source>
        <dbReference type="ARBA" id="ARBA00022759"/>
    </source>
</evidence>
<dbReference type="Gene3D" id="3.90.1570.50">
    <property type="match status" value="1"/>
</dbReference>
<keyword evidence="8 10" id="KW-0067">ATP-binding</keyword>
<dbReference type="GO" id="GO:0003677">
    <property type="term" value="F:DNA binding"/>
    <property type="evidence" value="ECO:0007669"/>
    <property type="project" value="UniProtKB-KW"/>
</dbReference>
<dbReference type="CDD" id="cd22332">
    <property type="entry name" value="HsdR_N"/>
    <property type="match status" value="1"/>
</dbReference>
<keyword evidence="3" id="KW-0540">Nuclease</keyword>
<dbReference type="InterPro" id="IPR051268">
    <property type="entry name" value="Type-I_R_enzyme_R_subunit"/>
</dbReference>
<dbReference type="InterPro" id="IPR004473">
    <property type="entry name" value="Restrct_endonuc_typeI_HsdR"/>
</dbReference>
<dbReference type="InterPro" id="IPR055180">
    <property type="entry name" value="HsdR_RecA-like_helicase_dom_2"/>
</dbReference>
<dbReference type="AlphaFoldDB" id="A0A345Y227"/>
<dbReference type="InterPro" id="IPR021810">
    <property type="entry name" value="T1RH-like_C"/>
</dbReference>
<sequence>MTEDQLEQETLGWLTEVGYTQLFGPDLAPEGANPERADYRQVLLLERLRGAVARLNPTIPLVAREDALRQVQELGIPAQLSANRRFHQLLVGGVPVEYQKDGETRGDFVRLVNWANPAANEWLAVNQFSIKGPHHTRRPDVILFLNGLPLVLLELKNPADENADIWKAYDQIQTYKEQIPDVFQYNEILVIADGSEARMGSLSANGERYMQWRTIDGITLDPLGQFNELETLVRGVLAPAYLLDYLRFFVLFEDDGTLVKKIAGYHQYHAVRAAIQQVVSASRPGGSHKGGVVWHTQGSGKSITMTCFAARVMQETAMENPTIVVITDRNDLDGQLFGVFSLAQDLLREQPVQAATRQDLRAKLANRPSGGIVFATIQKFMPGEDEDTFPMLSDRHNIVVIADEAHRTQYGFEAQLKGKPGQEKYQVGYAQHLRDALPNATFVAFTGTPVSSEDRDTRAVFGDYIHVYDMQQAKEDGATVAIYFESRLAKLSLKAEELPHIDAEVDELAEDEEESQQAKLKSRWAALEKVVGAEPRVAAVAADLVAHLEERNKAQSGKAMVVAMSREICVHLYNEIIKLRPDWHDADPEKGAIKIVMTGSASDKALLRPHIYSNQVKKRLEKRFKDPADPLKLVIVRDMWLTGFDAPCVHTLYVDKPMKGHNLMQAIARVNRVFKDKQGGLVVDYIGIANELKSALKEYTASQGRGRPTVDAAEAYAILAEKLDILRGMLHGYDYSDFLSAGHKRLAGAANHVLGLEDGKKRFADTALAMSKAFTLCCTLDEAKAVREEVAFMQALKVILTKRDLSQKKRTDEERELAIRQIIGSAVVSDDVVDVFQAVGLDKPNIGILDDAFLAEVRNLPERNLAVELLERLLEGEIKSRFAGNVVQEKKFSEMLANVVKRYQNRAIETAQVIEELIDMAKKFHAAASRGEQLGMTEDEVRFYDALANNESAVRELADETLKKIAHELTENLRQNITVDWSARESVRAKLRLMVKRILRKYKYPPDQQEGAVELVLQQAEALGEAWA</sequence>
<dbReference type="InterPro" id="IPR040980">
    <property type="entry name" value="SWI2_SNF2"/>
</dbReference>
<comment type="function">
    <text evidence="10">Subunit R is required for both nuclease and ATPase activities, but not for modification.</text>
</comment>
<dbReference type="Proteomes" id="UP000254537">
    <property type="component" value="Chromosome"/>
</dbReference>
<keyword evidence="9 10" id="KW-0238">DNA-binding</keyword>
<evidence type="ECO:0000313" key="13">
    <source>
        <dbReference type="Proteomes" id="UP000254537"/>
    </source>
</evidence>
<dbReference type="OrthoDB" id="9758243at2"/>
<evidence type="ECO:0000259" key="11">
    <source>
        <dbReference type="PROSITE" id="PS51192"/>
    </source>
</evidence>
<evidence type="ECO:0000256" key="4">
    <source>
        <dbReference type="ARBA" id="ARBA00022741"/>
    </source>
</evidence>
<dbReference type="Pfam" id="PF04313">
    <property type="entry name" value="HSDR_N"/>
    <property type="match status" value="1"/>
</dbReference>
<dbReference type="RefSeq" id="WP_115431861.1">
    <property type="nucleotide sequence ID" value="NZ_CP031337.1"/>
</dbReference>
<dbReference type="EC" id="3.1.21.3" evidence="10"/>
<name>A0A345Y227_9NEIS</name>
<dbReference type="GO" id="GO:0009307">
    <property type="term" value="P:DNA restriction-modification system"/>
    <property type="evidence" value="ECO:0007669"/>
    <property type="project" value="UniProtKB-KW"/>
</dbReference>
<feature type="domain" description="Helicase ATP-binding" evidence="11">
    <location>
        <begin position="282"/>
        <end position="467"/>
    </location>
</feature>
<dbReference type="PANTHER" id="PTHR30195:SF15">
    <property type="entry name" value="TYPE I RESTRICTION ENZYME HINDI ENDONUCLEASE SUBUNIT"/>
    <property type="match status" value="1"/>
</dbReference>
<dbReference type="SMART" id="SM00487">
    <property type="entry name" value="DEXDc"/>
    <property type="match status" value="1"/>
</dbReference>
<dbReference type="Pfam" id="PF18766">
    <property type="entry name" value="SWI2_SNF2"/>
    <property type="match status" value="1"/>
</dbReference>
<dbReference type="InterPro" id="IPR007409">
    <property type="entry name" value="Restrct_endonuc_type1_HsdR_N"/>
</dbReference>
<dbReference type="KEGG" id="ccah:DWG20_00220"/>
<dbReference type="REBASE" id="263637">
    <property type="entry name" value="CspS77ORF205P"/>
</dbReference>
<keyword evidence="4 10" id="KW-0547">Nucleotide-binding</keyword>
<dbReference type="Pfam" id="PF11867">
    <property type="entry name" value="T1RH-like_C"/>
    <property type="match status" value="1"/>
</dbReference>
<gene>
    <name evidence="12" type="ORF">DWG20_00220</name>
</gene>
<dbReference type="PANTHER" id="PTHR30195">
    <property type="entry name" value="TYPE I SITE-SPECIFIC DEOXYRIBONUCLEASE PROTEIN SUBUNIT M AND R"/>
    <property type="match status" value="1"/>
</dbReference>
<protein>
    <recommendedName>
        <fullName evidence="10">Type I restriction enzyme endonuclease subunit</fullName>
        <shortName evidence="10">R protein</shortName>
        <ecNumber evidence="10">3.1.21.3</ecNumber>
    </recommendedName>
</protein>
<evidence type="ECO:0000256" key="5">
    <source>
        <dbReference type="ARBA" id="ARBA00022747"/>
    </source>
</evidence>
<comment type="similarity">
    <text evidence="2 10">Belongs to the HsdR family.</text>
</comment>